<dbReference type="GO" id="GO:0050136">
    <property type="term" value="F:NADH dehydrogenase (quinone) (non-electrogenic) activity"/>
    <property type="evidence" value="ECO:0007669"/>
    <property type="project" value="UniProtKB-EC"/>
</dbReference>
<organism evidence="11 12">
    <name type="scientific">Hartmannibacter diazotrophicus</name>
    <dbReference type="NCBI Taxonomy" id="1482074"/>
    <lineage>
        <taxon>Bacteria</taxon>
        <taxon>Pseudomonadati</taxon>
        <taxon>Pseudomonadota</taxon>
        <taxon>Alphaproteobacteria</taxon>
        <taxon>Hyphomicrobiales</taxon>
        <taxon>Pleomorphomonadaceae</taxon>
        <taxon>Hartmannibacter</taxon>
    </lineage>
</organism>
<protein>
    <recommendedName>
        <fullName evidence="2">NADH:ubiquinone reductase (non-electrogenic)</fullName>
        <ecNumber evidence="2">1.6.5.9</ecNumber>
    </recommendedName>
</protein>
<evidence type="ECO:0000256" key="5">
    <source>
        <dbReference type="ARBA" id="ARBA00022946"/>
    </source>
</evidence>
<dbReference type="InterPro" id="IPR045024">
    <property type="entry name" value="NDH-2"/>
</dbReference>
<evidence type="ECO:0000256" key="8">
    <source>
        <dbReference type="ARBA" id="ARBA00047599"/>
    </source>
</evidence>
<dbReference type="EC" id="1.6.5.9" evidence="2"/>
<dbReference type="PANTHER" id="PTHR43706">
    <property type="entry name" value="NADH DEHYDROGENASE"/>
    <property type="match status" value="1"/>
</dbReference>
<feature type="domain" description="External alternative NADH-ubiquinone oxidoreductase-like C-terminal" evidence="10">
    <location>
        <begin position="374"/>
        <end position="426"/>
    </location>
</feature>
<name>A0A2C9DC51_9HYPH</name>
<evidence type="ECO:0000313" key="11">
    <source>
        <dbReference type="EMBL" id="SON57750.1"/>
    </source>
</evidence>
<evidence type="ECO:0000256" key="2">
    <source>
        <dbReference type="ARBA" id="ARBA00012637"/>
    </source>
</evidence>
<keyword evidence="5" id="KW-0809">Transit peptide</keyword>
<evidence type="ECO:0000256" key="1">
    <source>
        <dbReference type="ARBA" id="ARBA00005272"/>
    </source>
</evidence>
<comment type="similarity">
    <text evidence="1">Belongs to the NADH dehydrogenase family.</text>
</comment>
<dbReference type="InterPro" id="IPR036188">
    <property type="entry name" value="FAD/NAD-bd_sf"/>
</dbReference>
<reference evidence="12" key="1">
    <citation type="submission" date="2017-09" db="EMBL/GenBank/DDBJ databases">
        <title>Genome sequence of Nannocystis excedens DSM 71.</title>
        <authorList>
            <person name="Blom J."/>
        </authorList>
    </citation>
    <scope>NUCLEOTIDE SEQUENCE [LARGE SCALE GENOMIC DNA]</scope>
    <source>
        <strain evidence="12">type strain: E19</strain>
    </source>
</reference>
<dbReference type="PANTHER" id="PTHR43706:SF47">
    <property type="entry name" value="EXTERNAL NADH-UBIQUINONE OXIDOREDUCTASE 1, MITOCHONDRIAL-RELATED"/>
    <property type="match status" value="1"/>
</dbReference>
<dbReference type="Pfam" id="PF07992">
    <property type="entry name" value="Pyr_redox_2"/>
    <property type="match status" value="1"/>
</dbReference>
<keyword evidence="3" id="KW-0285">Flavoprotein</keyword>
<dbReference type="AlphaFoldDB" id="A0A2C9DC51"/>
<dbReference type="PRINTS" id="PR00411">
    <property type="entry name" value="PNDRDTASEI"/>
</dbReference>
<dbReference type="Gene3D" id="3.50.50.100">
    <property type="match status" value="1"/>
</dbReference>
<dbReference type="KEGG" id="hdi:HDIA_4209"/>
<keyword evidence="4" id="KW-0274">FAD</keyword>
<dbReference type="EMBL" id="LT960614">
    <property type="protein sequence ID" value="SON57750.1"/>
    <property type="molecule type" value="Genomic_DNA"/>
</dbReference>
<evidence type="ECO:0000256" key="3">
    <source>
        <dbReference type="ARBA" id="ARBA00022630"/>
    </source>
</evidence>
<feature type="domain" description="FAD/NAD(P)-binding" evidence="9">
    <location>
        <begin position="32"/>
        <end position="349"/>
    </location>
</feature>
<evidence type="ECO:0000259" key="9">
    <source>
        <dbReference type="Pfam" id="PF07992"/>
    </source>
</evidence>
<dbReference type="Pfam" id="PF22366">
    <property type="entry name" value="NDH2_C"/>
    <property type="match status" value="1"/>
</dbReference>
<evidence type="ECO:0000259" key="10">
    <source>
        <dbReference type="Pfam" id="PF22366"/>
    </source>
</evidence>
<keyword evidence="12" id="KW-1185">Reference proteome</keyword>
<gene>
    <name evidence="11" type="ORF">HDIA_4209</name>
</gene>
<dbReference type="PRINTS" id="PR00368">
    <property type="entry name" value="FADPNR"/>
</dbReference>
<dbReference type="InterPro" id="IPR054585">
    <property type="entry name" value="NDH2-like_C"/>
</dbReference>
<proteinExistence type="inferred from homology"/>
<evidence type="ECO:0000256" key="7">
    <source>
        <dbReference type="ARBA" id="ARBA00023027"/>
    </source>
</evidence>
<accession>A0A2C9DC51</accession>
<comment type="catalytic activity">
    <reaction evidence="8">
        <text>a quinone + NADH + H(+) = a quinol + NAD(+)</text>
        <dbReference type="Rhea" id="RHEA:46160"/>
        <dbReference type="ChEBI" id="CHEBI:15378"/>
        <dbReference type="ChEBI" id="CHEBI:24646"/>
        <dbReference type="ChEBI" id="CHEBI:57540"/>
        <dbReference type="ChEBI" id="CHEBI:57945"/>
        <dbReference type="ChEBI" id="CHEBI:132124"/>
        <dbReference type="EC" id="1.6.5.9"/>
    </reaction>
</comment>
<keyword evidence="6 11" id="KW-0560">Oxidoreductase</keyword>
<keyword evidence="7" id="KW-0520">NAD</keyword>
<evidence type="ECO:0000313" key="12">
    <source>
        <dbReference type="Proteomes" id="UP000223606"/>
    </source>
</evidence>
<dbReference type="InterPro" id="IPR023753">
    <property type="entry name" value="FAD/NAD-binding_dom"/>
</dbReference>
<sequence>MLQEAVIERATPPAGQQTMPDVPAPVGGERPRVVILGAGFGGLNAAMALADAPVDITIVDRRNHHLFQPLLYQVATAGLSPAQIATPIRRVLAAQKNVTVLMETARAIDPKLRTVTTCTREIDYDYLIVAMGARHAYFGHDEWEKTAPGLKTIADATDIRARILTAFEKAEARQDPAGRAALMTFIVVGGGPTGVEMSGAIAELARQAIVRDFRNISPETARIVLVEAGPRLLPSFPETLSAAAARQLEKIGVEVRLGASVIACDEGGVTLAGDARIDAATVLWCAGVMASPAASWLAVPSDRAGRVIVNPDLSVPQYPEIFVIGDTAAVLAADGRPVPGVAPAAKQMGRHAAVAIRSKLAGWPSQPFRYRDFGNLATIGRKAAVADLGRIRLSGFAAWLLWSLAHLWFLVGYRNRLVVFLDWAFAYIAFERGARLITERSER</sequence>
<evidence type="ECO:0000256" key="6">
    <source>
        <dbReference type="ARBA" id="ARBA00023002"/>
    </source>
</evidence>
<dbReference type="SUPFAM" id="SSF51905">
    <property type="entry name" value="FAD/NAD(P)-binding domain"/>
    <property type="match status" value="1"/>
</dbReference>
<dbReference type="Proteomes" id="UP000223606">
    <property type="component" value="Chromosome 1"/>
</dbReference>
<evidence type="ECO:0000256" key="4">
    <source>
        <dbReference type="ARBA" id="ARBA00022827"/>
    </source>
</evidence>